<protein>
    <submittedName>
        <fullName evidence="1">Protein ALP1-like isoform X1</fullName>
    </submittedName>
</protein>
<sequence>MRISDSTFEELVCVVGPKIMRFPSWPDILSVGEALTATLRYLASGESMISIMYSFCIGKATVSKLIFQCCEVLWDTLNTKVCNVYSILCKL</sequence>
<evidence type="ECO:0000313" key="1">
    <source>
        <dbReference type="EMBL" id="KAF0743334.1"/>
    </source>
</evidence>
<gene>
    <name evidence="1" type="ORF">FWK35_00033341</name>
</gene>
<name>A0A6G0XSI1_APHCR</name>
<feature type="non-terminal residue" evidence="1">
    <location>
        <position position="91"/>
    </location>
</feature>
<organism evidence="1 2">
    <name type="scientific">Aphis craccivora</name>
    <name type="common">Cowpea aphid</name>
    <dbReference type="NCBI Taxonomy" id="307492"/>
    <lineage>
        <taxon>Eukaryota</taxon>
        <taxon>Metazoa</taxon>
        <taxon>Ecdysozoa</taxon>
        <taxon>Arthropoda</taxon>
        <taxon>Hexapoda</taxon>
        <taxon>Insecta</taxon>
        <taxon>Pterygota</taxon>
        <taxon>Neoptera</taxon>
        <taxon>Paraneoptera</taxon>
        <taxon>Hemiptera</taxon>
        <taxon>Sternorrhyncha</taxon>
        <taxon>Aphidomorpha</taxon>
        <taxon>Aphidoidea</taxon>
        <taxon>Aphididae</taxon>
        <taxon>Aphidini</taxon>
        <taxon>Aphis</taxon>
        <taxon>Aphis</taxon>
    </lineage>
</organism>
<proteinExistence type="predicted"/>
<keyword evidence="2" id="KW-1185">Reference proteome</keyword>
<dbReference type="EMBL" id="VUJU01007588">
    <property type="protein sequence ID" value="KAF0743334.1"/>
    <property type="molecule type" value="Genomic_DNA"/>
</dbReference>
<dbReference type="AlphaFoldDB" id="A0A6G0XSI1"/>
<reference evidence="1 2" key="1">
    <citation type="submission" date="2019-08" db="EMBL/GenBank/DDBJ databases">
        <title>Whole genome of Aphis craccivora.</title>
        <authorList>
            <person name="Voronova N.V."/>
            <person name="Shulinski R.S."/>
            <person name="Bandarenka Y.V."/>
            <person name="Zhorov D.G."/>
            <person name="Warner D."/>
        </authorList>
    </citation>
    <scope>NUCLEOTIDE SEQUENCE [LARGE SCALE GENOMIC DNA]</scope>
    <source>
        <strain evidence="1">180601</strain>
        <tissue evidence="1">Whole Body</tissue>
    </source>
</reference>
<dbReference type="Proteomes" id="UP000478052">
    <property type="component" value="Unassembled WGS sequence"/>
</dbReference>
<accession>A0A6G0XSI1</accession>
<comment type="caution">
    <text evidence="1">The sequence shown here is derived from an EMBL/GenBank/DDBJ whole genome shotgun (WGS) entry which is preliminary data.</text>
</comment>
<dbReference type="OrthoDB" id="6589522at2759"/>
<evidence type="ECO:0000313" key="2">
    <source>
        <dbReference type="Proteomes" id="UP000478052"/>
    </source>
</evidence>